<evidence type="ECO:0000259" key="6">
    <source>
        <dbReference type="Pfam" id="PF07291"/>
    </source>
</evidence>
<evidence type="ECO:0000256" key="4">
    <source>
        <dbReference type="ARBA" id="ARBA00023136"/>
    </source>
</evidence>
<sequence length="194" mass="20083">MLWTMIAAAVGGVLLLAGVPKMRDREGLLRVVRGYRILPAPLERVVAATLPSVEVALGVALIAGLAPRLAAAVAAAVFTGFCIGLTVNLVRGRRELDCGCFAFGTDGEAPRIGWFHAMRAGALAVVAGVLAATTHSPPTLAEHVLAVAGVLVVMAAVVAAVQLRSVVHLGRRPVDAHLSRASIELRVASATSRY</sequence>
<organism evidence="7 8">
    <name type="scientific">Rhodococcus parequi</name>
    <dbReference type="NCBI Taxonomy" id="3137122"/>
    <lineage>
        <taxon>Bacteria</taxon>
        <taxon>Bacillati</taxon>
        <taxon>Actinomycetota</taxon>
        <taxon>Actinomycetes</taxon>
        <taxon>Mycobacteriales</taxon>
        <taxon>Nocardiaceae</taxon>
        <taxon>Rhodococcus</taxon>
    </lineage>
</organism>
<evidence type="ECO:0000256" key="5">
    <source>
        <dbReference type="SAM" id="Phobius"/>
    </source>
</evidence>
<feature type="domain" description="Methylamine utilisation protein MauE" evidence="6">
    <location>
        <begin position="3"/>
        <end position="131"/>
    </location>
</feature>
<feature type="transmembrane region" description="Helical" evidence="5">
    <location>
        <begin position="69"/>
        <end position="91"/>
    </location>
</feature>
<gene>
    <name evidence="7" type="ORF">ABEU20_001565</name>
</gene>
<dbReference type="Proteomes" id="UP001629745">
    <property type="component" value="Unassembled WGS sequence"/>
</dbReference>
<evidence type="ECO:0000313" key="8">
    <source>
        <dbReference type="Proteomes" id="UP001629745"/>
    </source>
</evidence>
<dbReference type="RefSeq" id="WP_420163572.1">
    <property type="nucleotide sequence ID" value="NZ_JBDLNV010000002.1"/>
</dbReference>
<keyword evidence="8" id="KW-1185">Reference proteome</keyword>
<reference evidence="7 8" key="1">
    <citation type="submission" date="2023-11" db="EMBL/GenBank/DDBJ databases">
        <authorList>
            <person name="Val-Calvo J."/>
            <person name="Scortti M."/>
            <person name="Vazquez-Boland J."/>
        </authorList>
    </citation>
    <scope>NUCLEOTIDE SEQUENCE [LARGE SCALE GENOMIC DNA]</scope>
    <source>
        <strain evidence="7 8">PAM 2766</strain>
    </source>
</reference>
<keyword evidence="3 5" id="KW-1133">Transmembrane helix</keyword>
<proteinExistence type="predicted"/>
<feature type="transmembrane region" description="Helical" evidence="5">
    <location>
        <begin position="144"/>
        <end position="163"/>
    </location>
</feature>
<comment type="subcellular location">
    <subcellularLocation>
        <location evidence="1">Membrane</location>
        <topology evidence="1">Multi-pass membrane protein</topology>
    </subcellularLocation>
</comment>
<dbReference type="InterPro" id="IPR009908">
    <property type="entry name" value="Methylamine_util_MauE"/>
</dbReference>
<accession>A0ABW9FCL3</accession>
<feature type="transmembrane region" description="Helical" evidence="5">
    <location>
        <begin position="112"/>
        <end position="132"/>
    </location>
</feature>
<name>A0ABW9FCL3_9NOCA</name>
<comment type="caution">
    <text evidence="7">The sequence shown here is derived from an EMBL/GenBank/DDBJ whole genome shotgun (WGS) entry which is preliminary data.</text>
</comment>
<dbReference type="Pfam" id="PF07291">
    <property type="entry name" value="MauE"/>
    <property type="match status" value="1"/>
</dbReference>
<evidence type="ECO:0000256" key="2">
    <source>
        <dbReference type="ARBA" id="ARBA00022692"/>
    </source>
</evidence>
<evidence type="ECO:0000313" key="7">
    <source>
        <dbReference type="EMBL" id="MFM1723004.1"/>
    </source>
</evidence>
<protein>
    <submittedName>
        <fullName evidence="7">MauE/DoxX family redox-associated membrane protein</fullName>
    </submittedName>
</protein>
<keyword evidence="4 5" id="KW-0472">Membrane</keyword>
<feature type="transmembrane region" description="Helical" evidence="5">
    <location>
        <begin position="44"/>
        <end position="63"/>
    </location>
</feature>
<evidence type="ECO:0000256" key="3">
    <source>
        <dbReference type="ARBA" id="ARBA00022989"/>
    </source>
</evidence>
<dbReference type="EMBL" id="JBDLNV010000002">
    <property type="protein sequence ID" value="MFM1723004.1"/>
    <property type="molecule type" value="Genomic_DNA"/>
</dbReference>
<evidence type="ECO:0000256" key="1">
    <source>
        <dbReference type="ARBA" id="ARBA00004141"/>
    </source>
</evidence>
<keyword evidence="2 5" id="KW-0812">Transmembrane</keyword>
<feature type="transmembrane region" description="Helical" evidence="5">
    <location>
        <begin position="6"/>
        <end position="23"/>
    </location>
</feature>